<dbReference type="Proteomes" id="UP000033874">
    <property type="component" value="Unassembled WGS sequence"/>
</dbReference>
<gene>
    <name evidence="1" type="ORF">YP76_04400</name>
</gene>
<dbReference type="AlphaFoldDB" id="A0A0M3AYA7"/>
<proteinExistence type="predicted"/>
<evidence type="ECO:0000313" key="2">
    <source>
        <dbReference type="Proteomes" id="UP000033874"/>
    </source>
</evidence>
<dbReference type="RefSeq" id="WP_046762331.1">
    <property type="nucleotide sequence ID" value="NZ_LBIC01000001.1"/>
</dbReference>
<keyword evidence="2" id="KW-1185">Reference proteome</keyword>
<sequence>MAYAVDFAGSNFTFKAPEDRADVSDLHTFRQRGGPCNVSCWQLTPDEIEEVNRTGRIFLSVMSGMTFYPVFLGSEARVRSVVVDYGPVWERG</sequence>
<comment type="caution">
    <text evidence="1">The sequence shown here is derived from an EMBL/GenBank/DDBJ whole genome shotgun (WGS) entry which is preliminary data.</text>
</comment>
<dbReference type="EMBL" id="LBIC01000001">
    <property type="protein sequence ID" value="KKW93896.1"/>
    <property type="molecule type" value="Genomic_DNA"/>
</dbReference>
<name>A0A0M3AYA7_9SPHN</name>
<accession>A0A0M3AYA7</accession>
<evidence type="ECO:0000313" key="1">
    <source>
        <dbReference type="EMBL" id="KKW93896.1"/>
    </source>
</evidence>
<protein>
    <submittedName>
        <fullName evidence="1">Uncharacterized protein</fullName>
    </submittedName>
</protein>
<dbReference type="PATRIC" id="fig|56193.3.peg.906"/>
<reference evidence="1 2" key="1">
    <citation type="submission" date="2015-04" db="EMBL/GenBank/DDBJ databases">
        <title>Genome sequence of aromatic hydrocarbons-degrading Sphingobium chungbukense DJ77.</title>
        <authorList>
            <person name="Kim Y.-C."/>
            <person name="Chae J.-C."/>
        </authorList>
    </citation>
    <scope>NUCLEOTIDE SEQUENCE [LARGE SCALE GENOMIC DNA]</scope>
    <source>
        <strain evidence="1 2">DJ77</strain>
    </source>
</reference>
<dbReference type="STRING" id="56193.YP76_04400"/>
<organism evidence="1 2">
    <name type="scientific">Sphingobium chungbukense</name>
    <dbReference type="NCBI Taxonomy" id="56193"/>
    <lineage>
        <taxon>Bacteria</taxon>
        <taxon>Pseudomonadati</taxon>
        <taxon>Pseudomonadota</taxon>
        <taxon>Alphaproteobacteria</taxon>
        <taxon>Sphingomonadales</taxon>
        <taxon>Sphingomonadaceae</taxon>
        <taxon>Sphingobium</taxon>
    </lineage>
</organism>